<proteinExistence type="predicted"/>
<keyword evidence="2" id="KW-1185">Reference proteome</keyword>
<dbReference type="EMBL" id="JBBKTX010000005">
    <property type="protein sequence ID" value="MFK4751926.1"/>
    <property type="molecule type" value="Genomic_DNA"/>
</dbReference>
<dbReference type="CDD" id="cd16440">
    <property type="entry name" value="beta_Kdo_transferase_KpsC_1"/>
    <property type="match status" value="1"/>
</dbReference>
<accession>A0ABW8NGB1</accession>
<dbReference type="RefSeq" id="WP_416205282.1">
    <property type="nucleotide sequence ID" value="NZ_JBBKTX010000005.1"/>
</dbReference>
<sequence>MASRPVVADSAVSSRARPRPLAISSSRALLANPIVRAFWQVDGHGSERNQAEILGWGRKRSGLRAEQQGVRQQRQWWLLEDGFVRSLGRQDQALSLVQDNIGIYYDATRPSRLEQLIPQPLTTAQQQRSFDLIQRWQQAGISKYNAAPDYSGELPSSFVLVVDQVAGDASIPFGLASAASFTRMLEAALAENPRTTVVVKVHPDAFTRSRAGHFDLAALQLHQRIRLIAENCHPERLLANADKVYTVTSQMGFEALLWGKPVRCFGMPFYAGWGLTEDDLEAPERRRLAIALAGAPVTLEQLVHATLVGYSRYWDSELDAETGIEATLDYLSAQRQQWLRNHQFGPVHALGFSRWKKPILRAFLNGTEVTFCKDASLIPAQATVALWGVRPLPVVLQAPERQPARVLRIEDGFLRSSGLGADLIRPLSWVLDDVGMYYDASVPSRLEQILATDEFSAADCALAEQLRETIVANRISKYNLTGQDWKPGCAVAEPSRRVVLVPGQVESDASIRMGASGIKTNLALLQSARAAEPDAWLVYKPHPDVVSGLRSKDLPLADYQALCDELVLDGDSSQMLEHIDAVFTMTSLLGFEALLRGKEVTCYGMPFYAGWGLTQDTLACPRRVRQRSLNELVAATLVRYPCYVSATTGTFSTAQRIVAELQCWKASGPSVMPLWRRALRVVLRLWVASGLRKNA</sequence>
<evidence type="ECO:0000313" key="2">
    <source>
        <dbReference type="Proteomes" id="UP001620597"/>
    </source>
</evidence>
<dbReference type="InterPro" id="IPR007833">
    <property type="entry name" value="Capsule_polysaccharide_synth"/>
</dbReference>
<dbReference type="Pfam" id="PF05159">
    <property type="entry name" value="Capsule_synth"/>
    <property type="match status" value="3"/>
</dbReference>
<dbReference type="CDD" id="cd16439">
    <property type="entry name" value="beta_Kdo_transferase_KpsC_2"/>
    <property type="match status" value="1"/>
</dbReference>
<organism evidence="1 2">
    <name type="scientific">Oceanobacter antarcticus</name>
    <dbReference type="NCBI Taxonomy" id="3133425"/>
    <lineage>
        <taxon>Bacteria</taxon>
        <taxon>Pseudomonadati</taxon>
        <taxon>Pseudomonadota</taxon>
        <taxon>Gammaproteobacteria</taxon>
        <taxon>Oceanospirillales</taxon>
        <taxon>Oceanospirillaceae</taxon>
        <taxon>Oceanobacter</taxon>
    </lineage>
</organism>
<gene>
    <name evidence="1" type="ORF">WG929_05840</name>
</gene>
<comment type="caution">
    <text evidence="1">The sequence shown here is derived from an EMBL/GenBank/DDBJ whole genome shotgun (WGS) entry which is preliminary data.</text>
</comment>
<reference evidence="1 2" key="1">
    <citation type="submission" date="2024-03" db="EMBL/GenBank/DDBJ databases">
        <title>High-quality draft genome sequence of Oceanobacter sp. wDCs-4.</title>
        <authorList>
            <person name="Dong C."/>
        </authorList>
    </citation>
    <scope>NUCLEOTIDE SEQUENCE [LARGE SCALE GENOMIC DNA]</scope>
    <source>
        <strain evidence="2">wDCs-4</strain>
    </source>
</reference>
<name>A0ABW8NGB1_9GAMM</name>
<protein>
    <submittedName>
        <fullName evidence="1">Capsular polysaccharide biosynthesis protein</fullName>
    </submittedName>
</protein>
<dbReference type="Proteomes" id="UP001620597">
    <property type="component" value="Unassembled WGS sequence"/>
</dbReference>
<evidence type="ECO:0000313" key="1">
    <source>
        <dbReference type="EMBL" id="MFK4751926.1"/>
    </source>
</evidence>